<dbReference type="AlphaFoldDB" id="A0A9D2PX38"/>
<reference evidence="5" key="2">
    <citation type="submission" date="2021-04" db="EMBL/GenBank/DDBJ databases">
        <authorList>
            <person name="Gilroy R."/>
        </authorList>
    </citation>
    <scope>NUCLEOTIDE SEQUENCE</scope>
    <source>
        <strain evidence="5">CHK198-12963</strain>
    </source>
</reference>
<evidence type="ECO:0000256" key="2">
    <source>
        <dbReference type="ARBA" id="ARBA00022741"/>
    </source>
</evidence>
<evidence type="ECO:0000259" key="4">
    <source>
        <dbReference type="PROSITE" id="PS50893"/>
    </source>
</evidence>
<dbReference type="PANTHER" id="PTHR45772:SF7">
    <property type="entry name" value="AMINO ACID ABC TRANSPORTER ATP-BINDING PROTEIN"/>
    <property type="match status" value="1"/>
</dbReference>
<evidence type="ECO:0000256" key="1">
    <source>
        <dbReference type="ARBA" id="ARBA00022448"/>
    </source>
</evidence>
<sequence>MGQREIILHLEDVVKCFGGITASNHIDIQVPKNSIYGIIGPNGAGKTTLFNMITGVYDTTEGQILFQGSKINGLPTHVIAQKGIARTFQNIRLFGDLSVYDNLLTACQQNISYSLLDGFLRTSKCRKQEKEASAFCEELLKEVGLWEQRNQRASNLPYGMQRRLEIARALATKPQLLLLDEPAAGMNEEESAQLSDFVCSIRDQKGITIVIIDHHMDVIMSICDRMTVLNFGTLLAEGNPDEIQNNPDVIAAYLGVDESC</sequence>
<dbReference type="GO" id="GO:1903805">
    <property type="term" value="P:L-valine import across plasma membrane"/>
    <property type="evidence" value="ECO:0007669"/>
    <property type="project" value="TreeGrafter"/>
</dbReference>
<dbReference type="EMBL" id="DWWB01000051">
    <property type="protein sequence ID" value="HJC66825.1"/>
    <property type="molecule type" value="Genomic_DNA"/>
</dbReference>
<dbReference type="GO" id="GO:0015808">
    <property type="term" value="P:L-alanine transport"/>
    <property type="evidence" value="ECO:0007669"/>
    <property type="project" value="TreeGrafter"/>
</dbReference>
<organism evidence="5 6">
    <name type="scientific">Candidatus Enterocloster excrementigallinarum</name>
    <dbReference type="NCBI Taxonomy" id="2838558"/>
    <lineage>
        <taxon>Bacteria</taxon>
        <taxon>Bacillati</taxon>
        <taxon>Bacillota</taxon>
        <taxon>Clostridia</taxon>
        <taxon>Lachnospirales</taxon>
        <taxon>Lachnospiraceae</taxon>
        <taxon>Enterocloster</taxon>
    </lineage>
</organism>
<dbReference type="SMART" id="SM00382">
    <property type="entry name" value="AAA"/>
    <property type="match status" value="1"/>
</dbReference>
<keyword evidence="2" id="KW-0547">Nucleotide-binding</keyword>
<dbReference type="GO" id="GO:0005886">
    <property type="term" value="C:plasma membrane"/>
    <property type="evidence" value="ECO:0007669"/>
    <property type="project" value="TreeGrafter"/>
</dbReference>
<protein>
    <submittedName>
        <fullName evidence="5">ABC transporter ATP-binding protein</fullName>
    </submittedName>
</protein>
<proteinExistence type="predicted"/>
<reference evidence="5" key="1">
    <citation type="journal article" date="2021" name="PeerJ">
        <title>Extensive microbial diversity within the chicken gut microbiome revealed by metagenomics and culture.</title>
        <authorList>
            <person name="Gilroy R."/>
            <person name="Ravi A."/>
            <person name="Getino M."/>
            <person name="Pursley I."/>
            <person name="Horton D.L."/>
            <person name="Alikhan N.F."/>
            <person name="Baker D."/>
            <person name="Gharbi K."/>
            <person name="Hall N."/>
            <person name="Watson M."/>
            <person name="Adriaenssens E.M."/>
            <person name="Foster-Nyarko E."/>
            <person name="Jarju S."/>
            <person name="Secka A."/>
            <person name="Antonio M."/>
            <person name="Oren A."/>
            <person name="Chaudhuri R.R."/>
            <person name="La Ragione R."/>
            <person name="Hildebrand F."/>
            <person name="Pallen M.J."/>
        </authorList>
    </citation>
    <scope>NUCLEOTIDE SEQUENCE</scope>
    <source>
        <strain evidence="5">CHK198-12963</strain>
    </source>
</reference>
<dbReference type="GO" id="GO:0005304">
    <property type="term" value="F:L-valine transmembrane transporter activity"/>
    <property type="evidence" value="ECO:0007669"/>
    <property type="project" value="TreeGrafter"/>
</dbReference>
<dbReference type="InterPro" id="IPR027417">
    <property type="entry name" value="P-loop_NTPase"/>
</dbReference>
<dbReference type="CDD" id="cd03219">
    <property type="entry name" value="ABC_Mj1267_LivG_branched"/>
    <property type="match status" value="1"/>
</dbReference>
<dbReference type="GO" id="GO:0005524">
    <property type="term" value="F:ATP binding"/>
    <property type="evidence" value="ECO:0007669"/>
    <property type="project" value="UniProtKB-KW"/>
</dbReference>
<dbReference type="FunFam" id="3.40.50.300:FF:000421">
    <property type="entry name" value="Branched-chain amino acid ABC transporter ATP-binding protein"/>
    <property type="match status" value="1"/>
</dbReference>
<gene>
    <name evidence="5" type="ORF">H9931_08925</name>
</gene>
<dbReference type="InterPro" id="IPR003439">
    <property type="entry name" value="ABC_transporter-like_ATP-bd"/>
</dbReference>
<keyword evidence="3 5" id="KW-0067">ATP-binding</keyword>
<feature type="domain" description="ABC transporter" evidence="4">
    <location>
        <begin position="8"/>
        <end position="256"/>
    </location>
</feature>
<dbReference type="PANTHER" id="PTHR45772">
    <property type="entry name" value="CONSERVED COMPONENT OF ABC TRANSPORTER FOR NATURAL AMINO ACIDS-RELATED"/>
    <property type="match status" value="1"/>
</dbReference>
<dbReference type="SUPFAM" id="SSF52540">
    <property type="entry name" value="P-loop containing nucleoside triphosphate hydrolases"/>
    <property type="match status" value="1"/>
</dbReference>
<dbReference type="InterPro" id="IPR003593">
    <property type="entry name" value="AAA+_ATPase"/>
</dbReference>
<dbReference type="GO" id="GO:0016887">
    <property type="term" value="F:ATP hydrolysis activity"/>
    <property type="evidence" value="ECO:0007669"/>
    <property type="project" value="InterPro"/>
</dbReference>
<dbReference type="Gene3D" id="3.40.50.300">
    <property type="entry name" value="P-loop containing nucleotide triphosphate hydrolases"/>
    <property type="match status" value="1"/>
</dbReference>
<evidence type="ECO:0000256" key="3">
    <source>
        <dbReference type="ARBA" id="ARBA00022840"/>
    </source>
</evidence>
<dbReference type="GO" id="GO:1903806">
    <property type="term" value="P:L-isoleucine import across plasma membrane"/>
    <property type="evidence" value="ECO:0007669"/>
    <property type="project" value="TreeGrafter"/>
</dbReference>
<dbReference type="InterPro" id="IPR051120">
    <property type="entry name" value="ABC_AA/LPS_Transport"/>
</dbReference>
<dbReference type="Proteomes" id="UP000823863">
    <property type="component" value="Unassembled WGS sequence"/>
</dbReference>
<evidence type="ECO:0000313" key="5">
    <source>
        <dbReference type="EMBL" id="HJC66825.1"/>
    </source>
</evidence>
<dbReference type="GO" id="GO:0042941">
    <property type="term" value="P:D-alanine transmembrane transport"/>
    <property type="evidence" value="ECO:0007669"/>
    <property type="project" value="TreeGrafter"/>
</dbReference>
<dbReference type="InterPro" id="IPR032823">
    <property type="entry name" value="BCA_ABC_TP_C"/>
</dbReference>
<dbReference type="GO" id="GO:0015188">
    <property type="term" value="F:L-isoleucine transmembrane transporter activity"/>
    <property type="evidence" value="ECO:0007669"/>
    <property type="project" value="TreeGrafter"/>
</dbReference>
<evidence type="ECO:0000313" key="6">
    <source>
        <dbReference type="Proteomes" id="UP000823863"/>
    </source>
</evidence>
<name>A0A9D2PX38_9FIRM</name>
<dbReference type="PROSITE" id="PS50893">
    <property type="entry name" value="ABC_TRANSPORTER_2"/>
    <property type="match status" value="1"/>
</dbReference>
<dbReference type="GO" id="GO:0015192">
    <property type="term" value="F:L-phenylalanine transmembrane transporter activity"/>
    <property type="evidence" value="ECO:0007669"/>
    <property type="project" value="TreeGrafter"/>
</dbReference>
<keyword evidence="1" id="KW-0813">Transport</keyword>
<comment type="caution">
    <text evidence="5">The sequence shown here is derived from an EMBL/GenBank/DDBJ whole genome shotgun (WGS) entry which is preliminary data.</text>
</comment>
<dbReference type="Pfam" id="PF00005">
    <property type="entry name" value="ABC_tran"/>
    <property type="match status" value="1"/>
</dbReference>
<accession>A0A9D2PX38</accession>
<dbReference type="Pfam" id="PF12399">
    <property type="entry name" value="BCA_ABC_TP_C"/>
    <property type="match status" value="1"/>
</dbReference>